<keyword evidence="1" id="KW-0472">Membrane</keyword>
<proteinExistence type="predicted"/>
<comment type="caution">
    <text evidence="2">The sequence shown here is derived from an EMBL/GenBank/DDBJ whole genome shotgun (WGS) entry which is preliminary data.</text>
</comment>
<dbReference type="AlphaFoldDB" id="A0A1Q9DBQ5"/>
<sequence length="175" mass="20257">MDSLIAYFAASVAVELVFLALAGQWFWVQREALVISAKAFFQSLLHFLRAPFRFYRGLRSKRDPPPPEIISKVQEAENDAGGAKLHNLYQHYLACQGTWKESTLVISVSKRTRNRAAETFSFITYKYGEELALDLNQRLEEQEKKVEKKTPGKFVRKHPYLETVRMLHVALLHMQ</sequence>
<evidence type="ECO:0000256" key="1">
    <source>
        <dbReference type="SAM" id="Phobius"/>
    </source>
</evidence>
<evidence type="ECO:0000313" key="2">
    <source>
        <dbReference type="EMBL" id="OLP92611.1"/>
    </source>
</evidence>
<protein>
    <submittedName>
        <fullName evidence="2">Uncharacterized protein</fullName>
    </submittedName>
</protein>
<dbReference type="Proteomes" id="UP000186817">
    <property type="component" value="Unassembled WGS sequence"/>
</dbReference>
<keyword evidence="3" id="KW-1185">Reference proteome</keyword>
<dbReference type="EMBL" id="LSRX01000614">
    <property type="protein sequence ID" value="OLP92611.1"/>
    <property type="molecule type" value="Genomic_DNA"/>
</dbReference>
<accession>A0A1Q9DBQ5</accession>
<organism evidence="2 3">
    <name type="scientific">Symbiodinium microadriaticum</name>
    <name type="common">Dinoflagellate</name>
    <name type="synonym">Zooxanthella microadriatica</name>
    <dbReference type="NCBI Taxonomy" id="2951"/>
    <lineage>
        <taxon>Eukaryota</taxon>
        <taxon>Sar</taxon>
        <taxon>Alveolata</taxon>
        <taxon>Dinophyceae</taxon>
        <taxon>Suessiales</taxon>
        <taxon>Symbiodiniaceae</taxon>
        <taxon>Symbiodinium</taxon>
    </lineage>
</organism>
<name>A0A1Q9DBQ5_SYMMI</name>
<dbReference type="OrthoDB" id="490518at2759"/>
<keyword evidence="1" id="KW-1133">Transmembrane helix</keyword>
<feature type="transmembrane region" description="Helical" evidence="1">
    <location>
        <begin position="7"/>
        <end position="27"/>
    </location>
</feature>
<reference evidence="2 3" key="1">
    <citation type="submission" date="2016-02" db="EMBL/GenBank/DDBJ databases">
        <title>Genome analysis of coral dinoflagellate symbionts highlights evolutionary adaptations to a symbiotic lifestyle.</title>
        <authorList>
            <person name="Aranda M."/>
            <person name="Li Y."/>
            <person name="Liew Y.J."/>
            <person name="Baumgarten S."/>
            <person name="Simakov O."/>
            <person name="Wilson M."/>
            <person name="Piel J."/>
            <person name="Ashoor H."/>
            <person name="Bougouffa S."/>
            <person name="Bajic V.B."/>
            <person name="Ryu T."/>
            <person name="Ravasi T."/>
            <person name="Bayer T."/>
            <person name="Micklem G."/>
            <person name="Kim H."/>
            <person name="Bhak J."/>
            <person name="Lajeunesse T.C."/>
            <person name="Voolstra C.R."/>
        </authorList>
    </citation>
    <scope>NUCLEOTIDE SEQUENCE [LARGE SCALE GENOMIC DNA]</scope>
    <source>
        <strain evidence="2 3">CCMP2467</strain>
    </source>
</reference>
<evidence type="ECO:0000313" key="3">
    <source>
        <dbReference type="Proteomes" id="UP000186817"/>
    </source>
</evidence>
<gene>
    <name evidence="2" type="ORF">AK812_SmicGene25568</name>
</gene>
<keyword evidence="1" id="KW-0812">Transmembrane</keyword>